<name>A0ABV9M7L0_9BACL</name>
<evidence type="ECO:0000313" key="1">
    <source>
        <dbReference type="EMBL" id="MFC4711807.1"/>
    </source>
</evidence>
<dbReference type="EMBL" id="JBHSGL010000004">
    <property type="protein sequence ID" value="MFC4711807.1"/>
    <property type="molecule type" value="Genomic_DNA"/>
</dbReference>
<organism evidence="1 2">
    <name type="scientific">Planococcus dechangensis</name>
    <dbReference type="NCBI Taxonomy" id="1176255"/>
    <lineage>
        <taxon>Bacteria</taxon>
        <taxon>Bacillati</taxon>
        <taxon>Bacillota</taxon>
        <taxon>Bacilli</taxon>
        <taxon>Bacillales</taxon>
        <taxon>Caryophanaceae</taxon>
        <taxon>Planococcus</taxon>
    </lineage>
</organism>
<accession>A0ABV9M7L0</accession>
<dbReference type="RefSeq" id="WP_377276599.1">
    <property type="nucleotide sequence ID" value="NZ_JBHSGL010000004.1"/>
</dbReference>
<gene>
    <name evidence="1" type="ORF">ACFO5U_03025</name>
</gene>
<reference evidence="2" key="1">
    <citation type="journal article" date="2019" name="Int. J. Syst. Evol. Microbiol.">
        <title>The Global Catalogue of Microorganisms (GCM) 10K type strain sequencing project: providing services to taxonomists for standard genome sequencing and annotation.</title>
        <authorList>
            <consortium name="The Broad Institute Genomics Platform"/>
            <consortium name="The Broad Institute Genome Sequencing Center for Infectious Disease"/>
            <person name="Wu L."/>
            <person name="Ma J."/>
        </authorList>
    </citation>
    <scope>NUCLEOTIDE SEQUENCE [LARGE SCALE GENOMIC DNA]</scope>
    <source>
        <strain evidence="2">CGMCC 1.12151</strain>
    </source>
</reference>
<protein>
    <submittedName>
        <fullName evidence="1">Uncharacterized protein</fullName>
    </submittedName>
</protein>
<proteinExistence type="predicted"/>
<sequence length="139" mass="16448">MFIFKRKPSLSKRSLAELEKFIGSTIEFMLVTKEETIHVLEKYDLILLFSWEGSFIEGNIYKFSTFTLAETGLSSLINEPLYTEIRFFDESDDEVKYIDDEKIKELSPSNLIAFYNICELIRTVEIEIISPKRYKCFWK</sequence>
<evidence type="ECO:0000313" key="2">
    <source>
        <dbReference type="Proteomes" id="UP001595932"/>
    </source>
</evidence>
<dbReference type="Proteomes" id="UP001595932">
    <property type="component" value="Unassembled WGS sequence"/>
</dbReference>
<keyword evidence="2" id="KW-1185">Reference proteome</keyword>
<comment type="caution">
    <text evidence="1">The sequence shown here is derived from an EMBL/GenBank/DDBJ whole genome shotgun (WGS) entry which is preliminary data.</text>
</comment>